<accession>A0A450ZV81</accession>
<gene>
    <name evidence="1" type="ORF">BECKTC1821F_GA0114240_101930</name>
</gene>
<sequence>MADRFRKLSILLDSNKIFHQKNRFVLPPFLPSSFACLEESIYFYLETSDFSLIEKYYSFMPTPMVKPPVVTTLSTQIAMEYDYPFAIFSHEAIHQTSAFSDIAMMEKYGLYLKETLGTSRLPLIVKTITILINHHGNKYFMLIELGNLKVDKKLKKKLSRVTGISNSSIKHHFYINPPDFDPVLNLGLSAGNVGPFPYFINDLEEIIFLKKETPSEFVAVRLTPFDTLIITERLFEILMVAYLRSKGREVTFIVEDEYDFAPTKSSRRKLCQ</sequence>
<reference evidence="1" key="1">
    <citation type="submission" date="2019-02" db="EMBL/GenBank/DDBJ databases">
        <authorList>
            <person name="Gruber-Vodicka R. H."/>
            <person name="Seah K. B. B."/>
        </authorList>
    </citation>
    <scope>NUCLEOTIDE SEQUENCE</scope>
    <source>
        <strain evidence="1">BECK_BZ126</strain>
    </source>
</reference>
<dbReference type="EMBL" id="CAADFW010000019">
    <property type="protein sequence ID" value="VFK57685.1"/>
    <property type="molecule type" value="Genomic_DNA"/>
</dbReference>
<dbReference type="AlphaFoldDB" id="A0A450ZV81"/>
<name>A0A450ZV81_9GAMM</name>
<proteinExistence type="predicted"/>
<protein>
    <submittedName>
        <fullName evidence="1">Uncharacterized protein</fullName>
    </submittedName>
</protein>
<evidence type="ECO:0000313" key="1">
    <source>
        <dbReference type="EMBL" id="VFK57685.1"/>
    </source>
</evidence>
<organism evidence="1">
    <name type="scientific">Candidatus Kentrum sp. TC</name>
    <dbReference type="NCBI Taxonomy" id="2126339"/>
    <lineage>
        <taxon>Bacteria</taxon>
        <taxon>Pseudomonadati</taxon>
        <taxon>Pseudomonadota</taxon>
        <taxon>Gammaproteobacteria</taxon>
        <taxon>Candidatus Kentrum</taxon>
    </lineage>
</organism>